<dbReference type="HOGENOM" id="CLU_3006727_0_0_9"/>
<dbReference type="AlphaFoldDB" id="I4DAJ1"/>
<evidence type="ECO:0000256" key="2">
    <source>
        <dbReference type="SAM" id="Phobius"/>
    </source>
</evidence>
<sequence length="56" mass="6707">MWQFLSQYGWYLFIFGMMILMHRRGMGGCCGGHQQDQNGQHHQHDIKQPIPFEQKK</sequence>
<gene>
    <name evidence="3" type="ordered locus">Desaci_3943</name>
</gene>
<dbReference type="RefSeq" id="WP_014828802.1">
    <property type="nucleotide sequence ID" value="NC_018068.1"/>
</dbReference>
<evidence type="ECO:0000256" key="1">
    <source>
        <dbReference type="SAM" id="MobiDB-lite"/>
    </source>
</evidence>
<evidence type="ECO:0000313" key="3">
    <source>
        <dbReference type="EMBL" id="AFM42815.1"/>
    </source>
</evidence>
<dbReference type="EMBL" id="CP003639">
    <property type="protein sequence ID" value="AFM42815.1"/>
    <property type="molecule type" value="Genomic_DNA"/>
</dbReference>
<keyword evidence="4" id="KW-1185">Reference proteome</keyword>
<reference evidence="3 4" key="1">
    <citation type="journal article" date="2012" name="J. Bacteriol.">
        <title>Complete genome sequences of Desulfosporosinus orientis DSM765T, Desulfosporosinus youngiae DSM17734T, Desulfosporosinus meridiei DSM13257T, and Desulfosporosinus acidiphilus DSM22704T.</title>
        <authorList>
            <person name="Pester M."/>
            <person name="Brambilla E."/>
            <person name="Alazard D."/>
            <person name="Rattei T."/>
            <person name="Weinmaier T."/>
            <person name="Han J."/>
            <person name="Lucas S."/>
            <person name="Lapidus A."/>
            <person name="Cheng J.F."/>
            <person name="Goodwin L."/>
            <person name="Pitluck S."/>
            <person name="Peters L."/>
            <person name="Ovchinnikova G."/>
            <person name="Teshima H."/>
            <person name="Detter J.C."/>
            <person name="Han C.S."/>
            <person name="Tapia R."/>
            <person name="Land M.L."/>
            <person name="Hauser L."/>
            <person name="Kyrpides N.C."/>
            <person name="Ivanova N.N."/>
            <person name="Pagani I."/>
            <person name="Huntmann M."/>
            <person name="Wei C.L."/>
            <person name="Davenport K.W."/>
            <person name="Daligault H."/>
            <person name="Chain P.S."/>
            <person name="Chen A."/>
            <person name="Mavromatis K."/>
            <person name="Markowitz V."/>
            <person name="Szeto E."/>
            <person name="Mikhailova N."/>
            <person name="Pati A."/>
            <person name="Wagner M."/>
            <person name="Woyke T."/>
            <person name="Ollivier B."/>
            <person name="Klenk H.P."/>
            <person name="Spring S."/>
            <person name="Loy A."/>
        </authorList>
    </citation>
    <scope>NUCLEOTIDE SEQUENCE [LARGE SCALE GENOMIC DNA]</scope>
    <source>
        <strain evidence="4">DSM 22704 / JCM 16185 / SJ4</strain>
    </source>
</reference>
<dbReference type="STRING" id="646529.Desaci_3943"/>
<keyword evidence="2" id="KW-1133">Transmembrane helix</keyword>
<protein>
    <recommendedName>
        <fullName evidence="5">DUF2933 domain-containing protein</fullName>
    </recommendedName>
</protein>
<dbReference type="KEGG" id="dai:Desaci_3943"/>
<keyword evidence="2" id="KW-0472">Membrane</keyword>
<accession>I4DAJ1</accession>
<feature type="compositionally biased region" description="Basic and acidic residues" evidence="1">
    <location>
        <begin position="42"/>
        <end position="56"/>
    </location>
</feature>
<evidence type="ECO:0000313" key="4">
    <source>
        <dbReference type="Proteomes" id="UP000002892"/>
    </source>
</evidence>
<organism evidence="3 4">
    <name type="scientific">Desulfosporosinus acidiphilus (strain DSM 22704 / JCM 16185 / SJ4)</name>
    <dbReference type="NCBI Taxonomy" id="646529"/>
    <lineage>
        <taxon>Bacteria</taxon>
        <taxon>Bacillati</taxon>
        <taxon>Bacillota</taxon>
        <taxon>Clostridia</taxon>
        <taxon>Eubacteriales</taxon>
        <taxon>Desulfitobacteriaceae</taxon>
        <taxon>Desulfosporosinus</taxon>
    </lineage>
</organism>
<evidence type="ECO:0008006" key="5">
    <source>
        <dbReference type="Google" id="ProtNLM"/>
    </source>
</evidence>
<feature type="region of interest" description="Disordered" evidence="1">
    <location>
        <begin position="30"/>
        <end position="56"/>
    </location>
</feature>
<feature type="transmembrane region" description="Helical" evidence="2">
    <location>
        <begin position="6"/>
        <end position="22"/>
    </location>
</feature>
<keyword evidence="2" id="KW-0812">Transmembrane</keyword>
<proteinExistence type="predicted"/>
<name>I4DAJ1_DESAJ</name>
<dbReference type="Proteomes" id="UP000002892">
    <property type="component" value="Chromosome"/>
</dbReference>